<organism evidence="1 2">
    <name type="scientific">Granulicella mallensis</name>
    <dbReference type="NCBI Taxonomy" id="940614"/>
    <lineage>
        <taxon>Bacteria</taxon>
        <taxon>Pseudomonadati</taxon>
        <taxon>Acidobacteriota</taxon>
        <taxon>Terriglobia</taxon>
        <taxon>Terriglobales</taxon>
        <taxon>Acidobacteriaceae</taxon>
        <taxon>Granulicella</taxon>
    </lineage>
</organism>
<evidence type="ECO:0000313" key="1">
    <source>
        <dbReference type="EMBL" id="MBB5066254.1"/>
    </source>
</evidence>
<comment type="caution">
    <text evidence="1">The sequence shown here is derived from an EMBL/GenBank/DDBJ whole genome shotgun (WGS) entry which is preliminary data.</text>
</comment>
<evidence type="ECO:0000313" key="2">
    <source>
        <dbReference type="Proteomes" id="UP000584867"/>
    </source>
</evidence>
<dbReference type="Proteomes" id="UP000584867">
    <property type="component" value="Unassembled WGS sequence"/>
</dbReference>
<accession>A0A7W7ZV32</accession>
<proteinExistence type="predicted"/>
<dbReference type="AlphaFoldDB" id="A0A7W7ZV32"/>
<sequence>MSRNEERELRSILYGRPQQQTRADLGCTLFHACNSEVTWFTCLYQVWIDTASVIVNLNLKVAIVAHGYRHR</sequence>
<gene>
    <name evidence="1" type="ORF">HDF15_004630</name>
</gene>
<reference evidence="1 2" key="1">
    <citation type="submission" date="2020-08" db="EMBL/GenBank/DDBJ databases">
        <title>Genomic Encyclopedia of Type Strains, Phase IV (KMG-V): Genome sequencing to study the core and pangenomes of soil and plant-associated prokaryotes.</title>
        <authorList>
            <person name="Whitman W."/>
        </authorList>
    </citation>
    <scope>NUCLEOTIDE SEQUENCE [LARGE SCALE GENOMIC DNA]</scope>
    <source>
        <strain evidence="1 2">X5P3</strain>
    </source>
</reference>
<name>A0A7W7ZV32_9BACT</name>
<protein>
    <submittedName>
        <fullName evidence="1">Uncharacterized protein</fullName>
    </submittedName>
</protein>
<dbReference type="EMBL" id="JACHIO010000025">
    <property type="protein sequence ID" value="MBB5066254.1"/>
    <property type="molecule type" value="Genomic_DNA"/>
</dbReference>